<dbReference type="Proteomes" id="UP000181917">
    <property type="component" value="Unassembled WGS sequence"/>
</dbReference>
<protein>
    <submittedName>
        <fullName evidence="1">Uncharacterized protein</fullName>
    </submittedName>
</protein>
<name>A0A1H1G277_9MICC</name>
<accession>A0A1H1G277</accession>
<proteinExistence type="predicted"/>
<evidence type="ECO:0000313" key="2">
    <source>
        <dbReference type="Proteomes" id="UP000181917"/>
    </source>
</evidence>
<evidence type="ECO:0000313" key="1">
    <source>
        <dbReference type="EMBL" id="SDR07169.1"/>
    </source>
</evidence>
<gene>
    <name evidence="1" type="ORF">SAMN04489742_3790</name>
</gene>
<dbReference type="KEGG" id="acry:AC20117_20425"/>
<organism evidence="1 2">
    <name type="scientific">Crystallibacter crystallopoietes</name>
    <dbReference type="NCBI Taxonomy" id="37928"/>
    <lineage>
        <taxon>Bacteria</taxon>
        <taxon>Bacillati</taxon>
        <taxon>Actinomycetota</taxon>
        <taxon>Actinomycetes</taxon>
        <taxon>Micrococcales</taxon>
        <taxon>Micrococcaceae</taxon>
        <taxon>Crystallibacter</taxon>
    </lineage>
</organism>
<sequence>MHPTTPTSDELKDTLRGIFDAQIPNHGDYNLVFGSAGADRAAQSPTGSRKERYYVIGYRWRPQELIIAPFNGPTLTAGSTPVAINMTNLSHAIQLAEGDYEVGTSTGKTFRFTVRTRGLLPIPGHVIEQDDDEADFRSFMAGLLEVA</sequence>
<dbReference type="EMBL" id="FNKH01000002">
    <property type="protein sequence ID" value="SDR07169.1"/>
    <property type="molecule type" value="Genomic_DNA"/>
</dbReference>
<dbReference type="OrthoDB" id="4965153at2"/>
<dbReference type="RefSeq" id="WP_074701966.1">
    <property type="nucleotide sequence ID" value="NZ_CP018863.1"/>
</dbReference>
<dbReference type="AlphaFoldDB" id="A0A1H1G277"/>
<reference evidence="1 2" key="1">
    <citation type="submission" date="2016-10" db="EMBL/GenBank/DDBJ databases">
        <authorList>
            <person name="de Groot N.N."/>
        </authorList>
    </citation>
    <scope>NUCLEOTIDE SEQUENCE [LARGE SCALE GENOMIC DNA]</scope>
    <source>
        <strain evidence="1 2">DSM 20117</strain>
    </source>
</reference>
<keyword evidence="2" id="KW-1185">Reference proteome</keyword>